<dbReference type="RefSeq" id="WP_128354145.1">
    <property type="nucleotide sequence ID" value="NZ_CP022987.1"/>
</dbReference>
<dbReference type="KEGG" id="pus:CKA81_03980"/>
<feature type="signal peptide" evidence="1">
    <location>
        <begin position="1"/>
        <end position="20"/>
    </location>
</feature>
<proteinExistence type="predicted"/>
<gene>
    <name evidence="2" type="ORF">CKA81_03980</name>
</gene>
<keyword evidence="3" id="KW-1185">Reference proteome</keyword>
<dbReference type="OrthoDB" id="10003808at2"/>
<evidence type="ECO:0000313" key="3">
    <source>
        <dbReference type="Proteomes" id="UP000283474"/>
    </source>
</evidence>
<sequence length="124" mass="13240">MLLFRVTSLVASFLSGLVLAASANAQALFDVRISIRSQCSAQQPLFGPRARGAATVTCQPGATPYQSHLINMGDDRWEALGADGDLLVDGELDTSTLRLSRKEILSAPFPDASALTAKLIYVIF</sequence>
<keyword evidence="1" id="KW-0732">Signal</keyword>
<feature type="chain" id="PRO_5019087354" description="Spore coat protein U domain-containing protein" evidence="1">
    <location>
        <begin position="21"/>
        <end position="124"/>
    </location>
</feature>
<organism evidence="2 3">
    <name type="scientific">Pollutimonas thiosulfatoxidans</name>
    <dbReference type="NCBI Taxonomy" id="2028345"/>
    <lineage>
        <taxon>Bacteria</taxon>
        <taxon>Pseudomonadati</taxon>
        <taxon>Pseudomonadota</taxon>
        <taxon>Betaproteobacteria</taxon>
        <taxon>Burkholderiales</taxon>
        <taxon>Alcaligenaceae</taxon>
        <taxon>Pollutimonas</taxon>
    </lineage>
</organism>
<dbReference type="Proteomes" id="UP000283474">
    <property type="component" value="Chromosome"/>
</dbReference>
<protein>
    <recommendedName>
        <fullName evidence="4">Spore coat protein U domain-containing protein</fullName>
    </recommendedName>
</protein>
<name>A0A410G9V8_9BURK</name>
<dbReference type="AlphaFoldDB" id="A0A410G9V8"/>
<evidence type="ECO:0000313" key="2">
    <source>
        <dbReference type="EMBL" id="QAA93090.1"/>
    </source>
</evidence>
<evidence type="ECO:0008006" key="4">
    <source>
        <dbReference type="Google" id="ProtNLM"/>
    </source>
</evidence>
<dbReference type="EMBL" id="CP022987">
    <property type="protein sequence ID" value="QAA93090.1"/>
    <property type="molecule type" value="Genomic_DNA"/>
</dbReference>
<accession>A0A410G9V8</accession>
<evidence type="ECO:0000256" key="1">
    <source>
        <dbReference type="SAM" id="SignalP"/>
    </source>
</evidence>
<reference evidence="2 3" key="1">
    <citation type="submission" date="2017-08" db="EMBL/GenBank/DDBJ databases">
        <authorList>
            <person name="Park S.-J."/>
            <person name="Kim H."/>
        </authorList>
    </citation>
    <scope>NUCLEOTIDE SEQUENCE [LARGE SCALE GENOMIC DNA]</scope>
    <source>
        <strain evidence="3">ye3</strain>
    </source>
</reference>